<dbReference type="InterPro" id="IPR002716">
    <property type="entry name" value="PIN_dom"/>
</dbReference>
<accession>A0ABW0LCH8</accession>
<reference evidence="3" key="1">
    <citation type="journal article" date="2019" name="Int. J. Syst. Evol. Microbiol.">
        <title>The Global Catalogue of Microorganisms (GCM) 10K type strain sequencing project: providing services to taxonomists for standard genome sequencing and annotation.</title>
        <authorList>
            <consortium name="The Broad Institute Genomics Platform"/>
            <consortium name="The Broad Institute Genome Sequencing Center for Infectious Disease"/>
            <person name="Wu L."/>
            <person name="Ma J."/>
        </authorList>
    </citation>
    <scope>NUCLEOTIDE SEQUENCE [LARGE SCALE GENOMIC DNA]</scope>
    <source>
        <strain evidence="3">KACC 12649</strain>
    </source>
</reference>
<evidence type="ECO:0000259" key="1">
    <source>
        <dbReference type="Pfam" id="PF01850"/>
    </source>
</evidence>
<keyword evidence="3" id="KW-1185">Reference proteome</keyword>
<proteinExistence type="predicted"/>
<sequence>MTGGVLVDTSVWVDHFRQRNEALVHLLTLDLTLTHPMVVTELACGTPPAPRARTLSDVAALSQTRQASPNEVRELIEREQLYGLGCGLVDLALLASALLTPGSQLWTQDRRLLQLAQRFGIAYQPTRH</sequence>
<feature type="domain" description="PIN" evidence="1">
    <location>
        <begin position="5"/>
        <end position="116"/>
    </location>
</feature>
<dbReference type="RefSeq" id="WP_379786542.1">
    <property type="nucleotide sequence ID" value="NZ_JBHSMU010000019.1"/>
</dbReference>
<name>A0ABW0LCH8_9BURK</name>
<dbReference type="Gene3D" id="3.40.50.1010">
    <property type="entry name" value="5'-nuclease"/>
    <property type="match status" value="1"/>
</dbReference>
<comment type="caution">
    <text evidence="2">The sequence shown here is derived from an EMBL/GenBank/DDBJ whole genome shotgun (WGS) entry which is preliminary data.</text>
</comment>
<dbReference type="EMBL" id="JBHSMU010000019">
    <property type="protein sequence ID" value="MFC5463061.1"/>
    <property type="molecule type" value="Genomic_DNA"/>
</dbReference>
<organism evidence="2 3">
    <name type="scientific">Massilia niabensis</name>
    <dbReference type="NCBI Taxonomy" id="544910"/>
    <lineage>
        <taxon>Bacteria</taxon>
        <taxon>Pseudomonadati</taxon>
        <taxon>Pseudomonadota</taxon>
        <taxon>Betaproteobacteria</taxon>
        <taxon>Burkholderiales</taxon>
        <taxon>Oxalobacteraceae</taxon>
        <taxon>Telluria group</taxon>
        <taxon>Massilia</taxon>
    </lineage>
</organism>
<evidence type="ECO:0000313" key="3">
    <source>
        <dbReference type="Proteomes" id="UP001596050"/>
    </source>
</evidence>
<gene>
    <name evidence="2" type="ORF">ACFPN5_24915</name>
</gene>
<evidence type="ECO:0000313" key="2">
    <source>
        <dbReference type="EMBL" id="MFC5463061.1"/>
    </source>
</evidence>
<dbReference type="InterPro" id="IPR029060">
    <property type="entry name" value="PIN-like_dom_sf"/>
</dbReference>
<dbReference type="Pfam" id="PF01850">
    <property type="entry name" value="PIN"/>
    <property type="match status" value="1"/>
</dbReference>
<dbReference type="Proteomes" id="UP001596050">
    <property type="component" value="Unassembled WGS sequence"/>
</dbReference>
<protein>
    <submittedName>
        <fullName evidence="2">Type II toxin-antitoxin system VapC family toxin</fullName>
    </submittedName>
</protein>
<dbReference type="SUPFAM" id="SSF88723">
    <property type="entry name" value="PIN domain-like"/>
    <property type="match status" value="1"/>
</dbReference>